<reference evidence="3 4" key="1">
    <citation type="submission" date="2016-10" db="EMBL/GenBank/DDBJ databases">
        <authorList>
            <person name="de Groot N.N."/>
        </authorList>
    </citation>
    <scope>NUCLEOTIDE SEQUENCE [LARGE SCALE GENOMIC DNA]</scope>
    <source>
        <strain evidence="3 4">DSM 26656</strain>
    </source>
</reference>
<evidence type="ECO:0000256" key="2">
    <source>
        <dbReference type="SAM" id="SignalP"/>
    </source>
</evidence>
<dbReference type="EMBL" id="FNUY01000015">
    <property type="protein sequence ID" value="SEG80095.1"/>
    <property type="molecule type" value="Genomic_DNA"/>
</dbReference>
<keyword evidence="4" id="KW-1185">Reference proteome</keyword>
<dbReference type="OrthoDB" id="9769308at2"/>
<feature type="signal peptide" evidence="2">
    <location>
        <begin position="1"/>
        <end position="23"/>
    </location>
</feature>
<dbReference type="Gene3D" id="2.120.10.80">
    <property type="entry name" value="Kelch-type beta propeller"/>
    <property type="match status" value="2"/>
</dbReference>
<protein>
    <submittedName>
        <fullName evidence="3">TAT (Twin-arginine translocation) pathway signal sequence</fullName>
    </submittedName>
</protein>
<dbReference type="InterPro" id="IPR015915">
    <property type="entry name" value="Kelch-typ_b-propeller"/>
</dbReference>
<name>A0A1H6D5S3_9HYPH</name>
<evidence type="ECO:0000313" key="4">
    <source>
        <dbReference type="Proteomes" id="UP000236743"/>
    </source>
</evidence>
<dbReference type="RefSeq" id="WP_103875332.1">
    <property type="nucleotide sequence ID" value="NZ_FNUY01000015.1"/>
</dbReference>
<gene>
    <name evidence="3" type="ORF">SAMN04488115_11578</name>
</gene>
<organism evidence="3 4">
    <name type="scientific">Bosea lathyri</name>
    <dbReference type="NCBI Taxonomy" id="1036778"/>
    <lineage>
        <taxon>Bacteria</taxon>
        <taxon>Pseudomonadati</taxon>
        <taxon>Pseudomonadota</taxon>
        <taxon>Alphaproteobacteria</taxon>
        <taxon>Hyphomicrobiales</taxon>
        <taxon>Boseaceae</taxon>
        <taxon>Bosea</taxon>
    </lineage>
</organism>
<dbReference type="Pfam" id="PF24681">
    <property type="entry name" value="Kelch_KLHDC2_KLHL20_DRC7"/>
    <property type="match status" value="1"/>
</dbReference>
<dbReference type="InterPro" id="IPR006652">
    <property type="entry name" value="Kelch_1"/>
</dbReference>
<feature type="chain" id="PRO_5009295543" evidence="2">
    <location>
        <begin position="24"/>
        <end position="361"/>
    </location>
</feature>
<dbReference type="Proteomes" id="UP000236743">
    <property type="component" value="Unassembled WGS sequence"/>
</dbReference>
<feature type="region of interest" description="Disordered" evidence="1">
    <location>
        <begin position="51"/>
        <end position="74"/>
    </location>
</feature>
<accession>A0A1H6D5S3</accession>
<dbReference type="InterPro" id="IPR052392">
    <property type="entry name" value="Kelch-BTB_domain-containing"/>
</dbReference>
<evidence type="ECO:0000256" key="1">
    <source>
        <dbReference type="SAM" id="MobiDB-lite"/>
    </source>
</evidence>
<proteinExistence type="predicted"/>
<dbReference type="AlphaFoldDB" id="A0A1H6D5S3"/>
<dbReference type="PANTHER" id="PTHR46375">
    <property type="entry name" value="KELCH REPEAT AND BTB DOMAIN-CONTAINING PROTEIN 13-RELATED"/>
    <property type="match status" value="1"/>
</dbReference>
<dbReference type="SUPFAM" id="SSF117281">
    <property type="entry name" value="Kelch motif"/>
    <property type="match status" value="1"/>
</dbReference>
<dbReference type="Pfam" id="PF01344">
    <property type="entry name" value="Kelch_1"/>
    <property type="match status" value="1"/>
</dbReference>
<dbReference type="SMART" id="SM00612">
    <property type="entry name" value="Kelch"/>
    <property type="match status" value="5"/>
</dbReference>
<keyword evidence="2" id="KW-0732">Signal</keyword>
<sequence length="361" mass="39003">MTSLNRRNLLTAGAAALAMPALAQQPGHEHHGGQYERLNQPGRIQKPELATTQNVFDSPAPKAANPGRWSERATLPMPRSEMAWATAHEGRMHIVGGYAEQRVDRPYHHVYEATADRWRDAAPLPQGANHVGVAFLDGKLYAIGGFLEQNRKPHPRCFVYDPASDRWAEIAPLPAPVGSAAVVGLDGRLHVIGGAIGDSFDTKKSIDWHRTYDPKADRWESRSPMPTARDHTGTLAIGPLIHVIGGRVDSFHTNSNLHHAYDPAKDIWAPRNPLPTARSGHGAVLYRGKVFVMGGEGTNRVFGQMEAYDPTADSWEQYAPMLTPRHGLGAALVGDAIHVAGGGPVMGGGVQSAVHEAFVLG</sequence>
<evidence type="ECO:0000313" key="3">
    <source>
        <dbReference type="EMBL" id="SEG80095.1"/>
    </source>
</evidence>
<dbReference type="PANTHER" id="PTHR46375:SF3">
    <property type="entry name" value="KELCH REPEAT AND BTB DOMAIN-CONTAINING PROTEIN 13"/>
    <property type="match status" value="1"/>
</dbReference>